<evidence type="ECO:0000313" key="2">
    <source>
        <dbReference type="Proteomes" id="UP001597053"/>
    </source>
</evidence>
<reference evidence="2" key="1">
    <citation type="journal article" date="2019" name="Int. J. Syst. Evol. Microbiol.">
        <title>The Global Catalogue of Microorganisms (GCM) 10K type strain sequencing project: providing services to taxonomists for standard genome sequencing and annotation.</title>
        <authorList>
            <consortium name="The Broad Institute Genomics Platform"/>
            <consortium name="The Broad Institute Genome Sequencing Center for Infectious Disease"/>
            <person name="Wu L."/>
            <person name="Ma J."/>
        </authorList>
    </citation>
    <scope>NUCLEOTIDE SEQUENCE [LARGE SCALE GENOMIC DNA]</scope>
    <source>
        <strain evidence="2">JCM 32148</strain>
    </source>
</reference>
<dbReference type="InterPro" id="IPR036291">
    <property type="entry name" value="NAD(P)-bd_dom_sf"/>
</dbReference>
<dbReference type="InterPro" id="IPR002347">
    <property type="entry name" value="SDR_fam"/>
</dbReference>
<dbReference type="SUPFAM" id="SSF51735">
    <property type="entry name" value="NAD(P)-binding Rossmann-fold domains"/>
    <property type="match status" value="1"/>
</dbReference>
<dbReference type="EMBL" id="JBHTHM010001898">
    <property type="protein sequence ID" value="MFD0787286.1"/>
    <property type="molecule type" value="Genomic_DNA"/>
</dbReference>
<dbReference type="Gene3D" id="3.40.50.720">
    <property type="entry name" value="NAD(P)-binding Rossmann-like Domain"/>
    <property type="match status" value="1"/>
</dbReference>
<dbReference type="Proteomes" id="UP001597053">
    <property type="component" value="Unassembled WGS sequence"/>
</dbReference>
<comment type="caution">
    <text evidence="1">The sequence shown here is derived from an EMBL/GenBank/DDBJ whole genome shotgun (WGS) entry which is preliminary data.</text>
</comment>
<accession>A0ABW3A8F8</accession>
<sequence length="48" mass="4830">MSEESRVAIVTGAARGIGAATARRLATDGLAVAVVDIEESATKETVDA</sequence>
<organism evidence="1 2">
    <name type="scientific">Micromonospora azadirachtae</name>
    <dbReference type="NCBI Taxonomy" id="1970735"/>
    <lineage>
        <taxon>Bacteria</taxon>
        <taxon>Bacillati</taxon>
        <taxon>Actinomycetota</taxon>
        <taxon>Actinomycetes</taxon>
        <taxon>Micromonosporales</taxon>
        <taxon>Micromonosporaceae</taxon>
        <taxon>Micromonospora</taxon>
    </lineage>
</organism>
<protein>
    <submittedName>
        <fullName evidence="1">SDR family NAD(P)-dependent oxidoreductase</fullName>
    </submittedName>
</protein>
<dbReference type="Pfam" id="PF00106">
    <property type="entry name" value="adh_short"/>
    <property type="match status" value="1"/>
</dbReference>
<gene>
    <name evidence="1" type="ORF">ACFQZ8_25575</name>
</gene>
<evidence type="ECO:0000313" key="1">
    <source>
        <dbReference type="EMBL" id="MFD0787286.1"/>
    </source>
</evidence>
<proteinExistence type="predicted"/>
<feature type="non-terminal residue" evidence="1">
    <location>
        <position position="48"/>
    </location>
</feature>
<name>A0ABW3A8F8_9ACTN</name>
<keyword evidence="2" id="KW-1185">Reference proteome</keyword>